<keyword evidence="1" id="KW-1133">Transmembrane helix</keyword>
<feature type="transmembrane region" description="Helical" evidence="1">
    <location>
        <begin position="102"/>
        <end position="125"/>
    </location>
</feature>
<protein>
    <submittedName>
        <fullName evidence="2">Unannotated protein</fullName>
    </submittedName>
</protein>
<proteinExistence type="predicted"/>
<dbReference type="EMBL" id="CAFBLJ010000060">
    <property type="protein sequence ID" value="CAB4874115.1"/>
    <property type="molecule type" value="Genomic_DNA"/>
</dbReference>
<reference evidence="2" key="1">
    <citation type="submission" date="2020-05" db="EMBL/GenBank/DDBJ databases">
        <authorList>
            <person name="Chiriac C."/>
            <person name="Salcher M."/>
            <person name="Ghai R."/>
            <person name="Kavagutti S V."/>
        </authorList>
    </citation>
    <scope>NUCLEOTIDE SEQUENCE</scope>
</reference>
<name>A0A6J6QGU1_9ZZZZ</name>
<keyword evidence="1" id="KW-0472">Membrane</keyword>
<accession>A0A6J6QGU1</accession>
<dbReference type="AlphaFoldDB" id="A0A6J6QGU1"/>
<keyword evidence="1" id="KW-0812">Transmembrane</keyword>
<gene>
    <name evidence="2" type="ORF">UFOPK2658_00408</name>
    <name evidence="3" type="ORF">UFOPK3304_01171</name>
</gene>
<evidence type="ECO:0000313" key="2">
    <source>
        <dbReference type="EMBL" id="CAB4711041.1"/>
    </source>
</evidence>
<organism evidence="2">
    <name type="scientific">freshwater metagenome</name>
    <dbReference type="NCBI Taxonomy" id="449393"/>
    <lineage>
        <taxon>unclassified sequences</taxon>
        <taxon>metagenomes</taxon>
        <taxon>ecological metagenomes</taxon>
    </lineage>
</organism>
<evidence type="ECO:0000313" key="3">
    <source>
        <dbReference type="EMBL" id="CAB4874115.1"/>
    </source>
</evidence>
<dbReference type="Gene3D" id="6.10.250.2700">
    <property type="match status" value="1"/>
</dbReference>
<evidence type="ECO:0000256" key="1">
    <source>
        <dbReference type="SAM" id="Phobius"/>
    </source>
</evidence>
<sequence length="126" mass="14184">MTLDETTRFRITNKFVGILGDEDAAKLMDSIPPIDWDRFATKDDIATATILTKAEMELEFANFRTEVAVQFAEVRTEFADVRTEMRTGFANLRAEFAHSMRINTLTIIGSMAALMSVFSVLTPLLK</sequence>
<dbReference type="EMBL" id="CAEZYH010000008">
    <property type="protein sequence ID" value="CAB4711041.1"/>
    <property type="molecule type" value="Genomic_DNA"/>
</dbReference>